<name>A0A2D0QFH0_ICTPU</name>
<organism evidence="3 4">
    <name type="scientific">Ictalurus punctatus</name>
    <name type="common">Channel catfish</name>
    <name type="synonym">Silurus punctatus</name>
    <dbReference type="NCBI Taxonomy" id="7998"/>
    <lineage>
        <taxon>Eukaryota</taxon>
        <taxon>Metazoa</taxon>
        <taxon>Chordata</taxon>
        <taxon>Craniata</taxon>
        <taxon>Vertebrata</taxon>
        <taxon>Euteleostomi</taxon>
        <taxon>Actinopterygii</taxon>
        <taxon>Neopterygii</taxon>
        <taxon>Teleostei</taxon>
        <taxon>Ostariophysi</taxon>
        <taxon>Siluriformes</taxon>
        <taxon>Ictaluridae</taxon>
        <taxon>Ictalurus</taxon>
    </lineage>
</organism>
<proteinExistence type="predicted"/>
<protein>
    <submittedName>
        <fullName evidence="4">Uncharacterized protein LOC108260595 isoform X1</fullName>
    </submittedName>
</protein>
<keyword evidence="3" id="KW-1185">Reference proteome</keyword>
<feature type="signal peptide" evidence="2">
    <location>
        <begin position="1"/>
        <end position="34"/>
    </location>
</feature>
<keyword evidence="1" id="KW-1133">Transmembrane helix</keyword>
<dbReference type="KEGG" id="ipu:108260595"/>
<feature type="chain" id="PRO_5013152651" evidence="2">
    <location>
        <begin position="35"/>
        <end position="295"/>
    </location>
</feature>
<evidence type="ECO:0000313" key="4">
    <source>
        <dbReference type="RefSeq" id="XP_017316476.1"/>
    </source>
</evidence>
<dbReference type="AlphaFoldDB" id="A0A2D0QFH0"/>
<dbReference type="RefSeq" id="XP_017316476.1">
    <property type="nucleotide sequence ID" value="XM_017460987.3"/>
</dbReference>
<keyword evidence="2" id="KW-0732">Signal</keyword>
<evidence type="ECO:0000313" key="3">
    <source>
        <dbReference type="Proteomes" id="UP000221080"/>
    </source>
</evidence>
<keyword evidence="1" id="KW-0812">Transmembrane</keyword>
<gene>
    <name evidence="4" type="primary">LOC108260595</name>
</gene>
<feature type="transmembrane region" description="Helical" evidence="1">
    <location>
        <begin position="239"/>
        <end position="261"/>
    </location>
</feature>
<dbReference type="PANTHER" id="PTHR21063:SF4">
    <property type="entry name" value="CD48 ANTIGEN-RELATED"/>
    <property type="match status" value="1"/>
</dbReference>
<evidence type="ECO:0000256" key="1">
    <source>
        <dbReference type="SAM" id="Phobius"/>
    </source>
</evidence>
<keyword evidence="1" id="KW-0472">Membrane</keyword>
<sequence>MKSRPHSKVRRRFHHPSLRLLFLFLPEIFSSVGGSSVQEVIGAVGESVTFTTSVPVSGNLIYKGDTVGQVLNKQSETDQNEKFMNRLDWVSQSGFFTLSDLRTDDSGLYTVESIKEPKGRQDYQLEVYERVSAPQVKNTDSSPSELCSLLCSVRNVRGLKLDLYEDDVLLNHTSSSSASDTTLNLHLEIKKTDDHRRRTFSCVASNRVSTEKTTIDITHYCSLNPGLNTDVEVRGLRTMFITVVCAVMSVMAVVVIVVCLWKRNGNESSWCTEDRKLHGILSVSTTVVYEQVRVQ</sequence>
<reference evidence="3" key="1">
    <citation type="journal article" date="2016" name="Nat. Commun.">
        <title>The channel catfish genome sequence provides insights into the evolution of scale formation in teleosts.</title>
        <authorList>
            <person name="Liu Z."/>
            <person name="Liu S."/>
            <person name="Yao J."/>
            <person name="Bao L."/>
            <person name="Zhang J."/>
            <person name="Li Y."/>
            <person name="Jiang C."/>
            <person name="Sun L."/>
            <person name="Wang R."/>
            <person name="Zhang Y."/>
            <person name="Zhou T."/>
            <person name="Zeng Q."/>
            <person name="Fu Q."/>
            <person name="Gao S."/>
            <person name="Li N."/>
            <person name="Koren S."/>
            <person name="Jiang Y."/>
            <person name="Zimin A."/>
            <person name="Xu P."/>
            <person name="Phillippy A.M."/>
            <person name="Geng X."/>
            <person name="Song L."/>
            <person name="Sun F."/>
            <person name="Li C."/>
            <person name="Wang X."/>
            <person name="Chen A."/>
            <person name="Jin Y."/>
            <person name="Yuan Z."/>
            <person name="Yang Y."/>
            <person name="Tan S."/>
            <person name="Peatman E."/>
            <person name="Lu J."/>
            <person name="Qin Z."/>
            <person name="Dunham R."/>
            <person name="Li Z."/>
            <person name="Sonstegard T."/>
            <person name="Feng J."/>
            <person name="Danzmann R.G."/>
            <person name="Schroeder S."/>
            <person name="Scheffler B."/>
            <person name="Duke M.V."/>
            <person name="Ballard L."/>
            <person name="Kucuktas H."/>
            <person name="Kaltenboeck L."/>
            <person name="Liu H."/>
            <person name="Armbruster J."/>
            <person name="Xie Y."/>
            <person name="Kirby M.L."/>
            <person name="Tian Y."/>
            <person name="Flanagan M.E."/>
            <person name="Mu W."/>
            <person name="Waldbieser G.C."/>
        </authorList>
    </citation>
    <scope>NUCLEOTIDE SEQUENCE [LARGE SCALE GENOMIC DNA]</scope>
    <source>
        <strain evidence="3">SDA103</strain>
    </source>
</reference>
<dbReference type="PANTHER" id="PTHR21063">
    <property type="entry name" value="LFA-3"/>
    <property type="match status" value="1"/>
</dbReference>
<dbReference type="OrthoDB" id="9835793at2759"/>
<dbReference type="GeneID" id="108260595"/>
<dbReference type="Gene3D" id="2.60.40.10">
    <property type="entry name" value="Immunoglobulins"/>
    <property type="match status" value="2"/>
</dbReference>
<evidence type="ECO:0000256" key="2">
    <source>
        <dbReference type="SAM" id="SignalP"/>
    </source>
</evidence>
<dbReference type="InterPro" id="IPR036179">
    <property type="entry name" value="Ig-like_dom_sf"/>
</dbReference>
<reference evidence="4" key="2">
    <citation type="submission" date="2025-08" db="UniProtKB">
        <authorList>
            <consortium name="RefSeq"/>
        </authorList>
    </citation>
    <scope>IDENTIFICATION</scope>
    <source>
        <tissue evidence="4">Blood</tissue>
    </source>
</reference>
<dbReference type="Proteomes" id="UP000221080">
    <property type="component" value="Chromosome 29"/>
</dbReference>
<dbReference type="SUPFAM" id="SSF48726">
    <property type="entry name" value="Immunoglobulin"/>
    <property type="match status" value="2"/>
</dbReference>
<dbReference type="InterPro" id="IPR013783">
    <property type="entry name" value="Ig-like_fold"/>
</dbReference>
<accession>A0A2D0QFH0</accession>